<name>A0A540NIB2_MALBA</name>
<feature type="domain" description="Disease resistance protein At4g27190-like leucine-rich repeats" evidence="2">
    <location>
        <begin position="491"/>
        <end position="593"/>
    </location>
</feature>
<accession>A0A540NIB2</accession>
<dbReference type="InterPro" id="IPR032675">
    <property type="entry name" value="LRR_dom_sf"/>
</dbReference>
<keyword evidence="1" id="KW-0611">Plant defense</keyword>
<evidence type="ECO:0000313" key="3">
    <source>
        <dbReference type="EMBL" id="TQE10776.1"/>
    </source>
</evidence>
<evidence type="ECO:0000313" key="4">
    <source>
        <dbReference type="Proteomes" id="UP000315295"/>
    </source>
</evidence>
<dbReference type="PANTHER" id="PTHR33463:SF136">
    <property type="entry name" value="NB-ARC DOMAIN-CONTAINING PROTEIN"/>
    <property type="match status" value="1"/>
</dbReference>
<dbReference type="SUPFAM" id="SSF52047">
    <property type="entry name" value="RNI-like"/>
    <property type="match status" value="1"/>
</dbReference>
<sequence>MMEEIVSTQEYGEENAAGMFCKLQRLKLTNLQILSRFCSGSYIEFPSLESLVIVNCNVLETFICEPRSKSITVRRETKEDLKKTVVQYFLFDDKVALPNLTRLVVYECGSRFLFSSSTARSLVQLKYLEVENCYMMEEIVSTQEYGEENAAGMFCKLQRLKLTNLQILSRFCSGSYIEFPSLESLEIVNCNVLETFICEPRSKSITVRRETKEDLKKTVVQYFLFDDKVGFPRLESLFIHGLNKLTAIWHNQHVPGSLCGGDYTKEKHEASAQNLVQLVICECSNLQYILYCPGIEEIIAKVEGVETTPELVFPKVVSFRLEELPQLKSFYPGIHASKWPLLEELMVRKCDQLDIFSVELPSFQKHVLGGVSAPIKQPLFLIEKDSFPKLEKLVLDDTMEICGDLLPAEVFRKLKSVEFRAPYSTVETSHEQGRSAKITLEDVSARKIQGSGRLRHLWKENSPSACPVFPSLEILRVLGCIRLQDLVTCAISFQNLTTLEVFGCHRLKSLTNYSVAKTLMQLREMTLVNCKRMIKIVETSDGEDAAGNEIAFSRLLHLELSSLPSLKDFCSGNCIVKFPQLKTFSVSNCPELKISSEPERLPPREQFKRYFFSVYDFIVEGDDDDDDDVEMDPENSI</sequence>
<dbReference type="InterPro" id="IPR057135">
    <property type="entry name" value="At4g27190-like_LRR"/>
</dbReference>
<dbReference type="InterPro" id="IPR050905">
    <property type="entry name" value="Plant_NBS-LRR"/>
</dbReference>
<comment type="caution">
    <text evidence="3">The sequence shown here is derived from an EMBL/GenBank/DDBJ whole genome shotgun (WGS) entry which is preliminary data.</text>
</comment>
<protein>
    <recommendedName>
        <fullName evidence="2">Disease resistance protein At4g27190-like leucine-rich repeats domain-containing protein</fullName>
    </recommendedName>
</protein>
<organism evidence="3 4">
    <name type="scientific">Malus baccata</name>
    <name type="common">Siberian crab apple</name>
    <name type="synonym">Pyrus baccata</name>
    <dbReference type="NCBI Taxonomy" id="106549"/>
    <lineage>
        <taxon>Eukaryota</taxon>
        <taxon>Viridiplantae</taxon>
        <taxon>Streptophyta</taxon>
        <taxon>Embryophyta</taxon>
        <taxon>Tracheophyta</taxon>
        <taxon>Spermatophyta</taxon>
        <taxon>Magnoliopsida</taxon>
        <taxon>eudicotyledons</taxon>
        <taxon>Gunneridae</taxon>
        <taxon>Pentapetalae</taxon>
        <taxon>rosids</taxon>
        <taxon>fabids</taxon>
        <taxon>Rosales</taxon>
        <taxon>Rosaceae</taxon>
        <taxon>Amygdaloideae</taxon>
        <taxon>Maleae</taxon>
        <taxon>Malus</taxon>
    </lineage>
</organism>
<evidence type="ECO:0000256" key="1">
    <source>
        <dbReference type="ARBA" id="ARBA00022821"/>
    </source>
</evidence>
<keyword evidence="4" id="KW-1185">Reference proteome</keyword>
<dbReference type="EMBL" id="VIEB01000037">
    <property type="protein sequence ID" value="TQE10776.1"/>
    <property type="molecule type" value="Genomic_DNA"/>
</dbReference>
<dbReference type="Pfam" id="PF23247">
    <property type="entry name" value="LRR_RPS2"/>
    <property type="match status" value="2"/>
</dbReference>
<evidence type="ECO:0000259" key="2">
    <source>
        <dbReference type="Pfam" id="PF23247"/>
    </source>
</evidence>
<reference evidence="3 4" key="1">
    <citation type="journal article" date="2019" name="G3 (Bethesda)">
        <title>Sequencing of a Wild Apple (Malus baccata) Genome Unravels the Differences Between Cultivated and Wild Apple Species Regarding Disease Resistance and Cold Tolerance.</title>
        <authorList>
            <person name="Chen X."/>
        </authorList>
    </citation>
    <scope>NUCLEOTIDE SEQUENCE [LARGE SCALE GENOMIC DNA]</scope>
    <source>
        <strain evidence="4">cv. Shandingzi</strain>
        <tissue evidence="3">Leaves</tissue>
    </source>
</reference>
<dbReference type="PANTHER" id="PTHR33463">
    <property type="entry name" value="NB-ARC DOMAIN-CONTAINING PROTEIN-RELATED"/>
    <property type="match status" value="1"/>
</dbReference>
<dbReference type="AlphaFoldDB" id="A0A540NIB2"/>
<dbReference type="Gene3D" id="3.80.10.10">
    <property type="entry name" value="Ribonuclease Inhibitor"/>
    <property type="match status" value="2"/>
</dbReference>
<feature type="domain" description="Disease resistance protein At4g27190-like leucine-rich repeats" evidence="2">
    <location>
        <begin position="81"/>
        <end position="195"/>
    </location>
</feature>
<proteinExistence type="predicted"/>
<dbReference type="Proteomes" id="UP000315295">
    <property type="component" value="Unassembled WGS sequence"/>
</dbReference>
<gene>
    <name evidence="3" type="ORF">C1H46_003679</name>
</gene>